<gene>
    <name evidence="8" type="ORF">LV89_03833</name>
</gene>
<evidence type="ECO:0000313" key="8">
    <source>
        <dbReference type="EMBL" id="PWK20290.1"/>
    </source>
</evidence>
<dbReference type="InterPro" id="IPR001525">
    <property type="entry name" value="C5_MeTfrase"/>
</dbReference>
<evidence type="ECO:0000256" key="1">
    <source>
        <dbReference type="ARBA" id="ARBA00011975"/>
    </source>
</evidence>
<dbReference type="PANTHER" id="PTHR10629:SF52">
    <property type="entry name" value="DNA (CYTOSINE-5)-METHYLTRANSFERASE 1"/>
    <property type="match status" value="1"/>
</dbReference>
<organism evidence="8 9">
    <name type="scientific">Arcicella aurantiaca</name>
    <dbReference type="NCBI Taxonomy" id="591202"/>
    <lineage>
        <taxon>Bacteria</taxon>
        <taxon>Pseudomonadati</taxon>
        <taxon>Bacteroidota</taxon>
        <taxon>Cytophagia</taxon>
        <taxon>Cytophagales</taxon>
        <taxon>Flectobacillaceae</taxon>
        <taxon>Arcicella</taxon>
    </lineage>
</organism>
<dbReference type="EMBL" id="QGGO01000025">
    <property type="protein sequence ID" value="PWK20290.1"/>
    <property type="molecule type" value="Genomic_DNA"/>
</dbReference>
<reference evidence="8 9" key="1">
    <citation type="submission" date="2018-05" db="EMBL/GenBank/DDBJ databases">
        <title>Genomic Encyclopedia of Archaeal and Bacterial Type Strains, Phase II (KMG-II): from individual species to whole genera.</title>
        <authorList>
            <person name="Goeker M."/>
        </authorList>
    </citation>
    <scope>NUCLEOTIDE SEQUENCE [LARGE SCALE GENOMIC DNA]</scope>
    <source>
        <strain evidence="8 9">DSM 22214</strain>
    </source>
</reference>
<dbReference type="GO" id="GO:0003677">
    <property type="term" value="F:DNA binding"/>
    <property type="evidence" value="ECO:0007669"/>
    <property type="project" value="TreeGrafter"/>
</dbReference>
<dbReference type="EC" id="2.1.1.37" evidence="1"/>
<comment type="similarity">
    <text evidence="7">Belongs to the class I-like SAM-binding methyltransferase superfamily. C5-methyltransferase family.</text>
</comment>
<evidence type="ECO:0000313" key="9">
    <source>
        <dbReference type="Proteomes" id="UP000245489"/>
    </source>
</evidence>
<dbReference type="PANTHER" id="PTHR10629">
    <property type="entry name" value="CYTOSINE-SPECIFIC METHYLTRANSFERASE"/>
    <property type="match status" value="1"/>
</dbReference>
<evidence type="ECO:0000256" key="4">
    <source>
        <dbReference type="ARBA" id="ARBA00022691"/>
    </source>
</evidence>
<dbReference type="GO" id="GO:0009307">
    <property type="term" value="P:DNA restriction-modification system"/>
    <property type="evidence" value="ECO:0007669"/>
    <property type="project" value="UniProtKB-KW"/>
</dbReference>
<keyword evidence="5" id="KW-0680">Restriction system</keyword>
<dbReference type="Gene3D" id="3.90.120.10">
    <property type="entry name" value="DNA Methylase, subunit A, domain 2"/>
    <property type="match status" value="1"/>
</dbReference>
<dbReference type="GO" id="GO:0003886">
    <property type="term" value="F:DNA (cytosine-5-)-methyltransferase activity"/>
    <property type="evidence" value="ECO:0007669"/>
    <property type="project" value="UniProtKB-EC"/>
</dbReference>
<dbReference type="RefSeq" id="WP_109744502.1">
    <property type="nucleotide sequence ID" value="NZ_QGGO01000025.1"/>
</dbReference>
<feature type="active site" evidence="7">
    <location>
        <position position="98"/>
    </location>
</feature>
<keyword evidence="3 7" id="KW-0808">Transferase</keyword>
<dbReference type="OrthoDB" id="32195at2"/>
<dbReference type="InterPro" id="IPR050390">
    <property type="entry name" value="C5-Methyltransferase"/>
</dbReference>
<evidence type="ECO:0000256" key="2">
    <source>
        <dbReference type="ARBA" id="ARBA00022603"/>
    </source>
</evidence>
<evidence type="ECO:0000256" key="3">
    <source>
        <dbReference type="ARBA" id="ARBA00022679"/>
    </source>
</evidence>
<evidence type="ECO:0000256" key="5">
    <source>
        <dbReference type="ARBA" id="ARBA00022747"/>
    </source>
</evidence>
<keyword evidence="4 7" id="KW-0949">S-adenosyl-L-methionine</keyword>
<dbReference type="PROSITE" id="PS51679">
    <property type="entry name" value="SAM_MT_C5"/>
    <property type="match status" value="1"/>
</dbReference>
<dbReference type="InterPro" id="IPR029063">
    <property type="entry name" value="SAM-dependent_MTases_sf"/>
</dbReference>
<dbReference type="Pfam" id="PF00145">
    <property type="entry name" value="DNA_methylase"/>
    <property type="match status" value="1"/>
</dbReference>
<evidence type="ECO:0000256" key="7">
    <source>
        <dbReference type="PROSITE-ProRule" id="PRU01016"/>
    </source>
</evidence>
<accession>A0A316EBJ3</accession>
<dbReference type="AlphaFoldDB" id="A0A316EBJ3"/>
<dbReference type="GO" id="GO:0044027">
    <property type="term" value="P:negative regulation of gene expression via chromosomal CpG island methylation"/>
    <property type="evidence" value="ECO:0007669"/>
    <property type="project" value="TreeGrafter"/>
</dbReference>
<dbReference type="Proteomes" id="UP000245489">
    <property type="component" value="Unassembled WGS sequence"/>
</dbReference>
<dbReference type="SUPFAM" id="SSF53335">
    <property type="entry name" value="S-adenosyl-L-methionine-dependent methyltransferases"/>
    <property type="match status" value="1"/>
</dbReference>
<comment type="caution">
    <text evidence="8">The sequence shown here is derived from an EMBL/GenBank/DDBJ whole genome shotgun (WGS) entry which is preliminary data.</text>
</comment>
<comment type="catalytic activity">
    <reaction evidence="6">
        <text>a 2'-deoxycytidine in DNA + S-adenosyl-L-methionine = a 5-methyl-2'-deoxycytidine in DNA + S-adenosyl-L-homocysteine + H(+)</text>
        <dbReference type="Rhea" id="RHEA:13681"/>
        <dbReference type="Rhea" id="RHEA-COMP:11369"/>
        <dbReference type="Rhea" id="RHEA-COMP:11370"/>
        <dbReference type="ChEBI" id="CHEBI:15378"/>
        <dbReference type="ChEBI" id="CHEBI:57856"/>
        <dbReference type="ChEBI" id="CHEBI:59789"/>
        <dbReference type="ChEBI" id="CHEBI:85452"/>
        <dbReference type="ChEBI" id="CHEBI:85454"/>
        <dbReference type="EC" id="2.1.1.37"/>
    </reaction>
</comment>
<keyword evidence="9" id="KW-1185">Reference proteome</keyword>
<evidence type="ECO:0000256" key="6">
    <source>
        <dbReference type="ARBA" id="ARBA00047422"/>
    </source>
</evidence>
<keyword evidence="2 7" id="KW-0489">Methyltransferase</keyword>
<name>A0A316EBJ3_9BACT</name>
<dbReference type="Gene3D" id="3.40.50.150">
    <property type="entry name" value="Vaccinia Virus protein VP39"/>
    <property type="match status" value="1"/>
</dbReference>
<sequence length="521" mass="59072">MNEINEPLFLLVDLFCGAGGTTLAFEKSKINGRKTTKVLACVNHDKNAIESHWLNHPDVKHFEEDIRTLDLTDLIEIVQKARIQYPNAKLILWASLECTNFSNAKGGKPRDADSRTLAWCLPRYIQALGPDSVMIENVVEFMAWGEMDEHGKPISRDKGTEWWKWKEFIKDQFNYRDEWRKLNSANYGAYTSRNRLFGIFAKDDFPISFPEPTHSKNLKSNLFHNIQPWKPVREVLDLEDEGTSIFDRTKPLADKTIERILAGMIKYVAGGDTAFIQNYYSGNPEHKVSSINEVCGTITTVPHQSLVTVKKSEAAFMMKYMGNNVKTGINNGKSLDEPCLTITTQNRLSVVFLKKYYSGANNHQSIDVPAGTLRTHDSFGLVNCKFLLNPQYQSKGHSIDKPCFTLIARMDKAPPYMVSTVAGNPKVQIKPEDSESMKKLKTFMVQYGIEDVMLRMLKIVELKRIQGFPANYQLVGSQADQKKFIGNSVEPHTVMSWVNSTAEALLKINQKSISNQLTINQ</sequence>
<dbReference type="GO" id="GO:0032259">
    <property type="term" value="P:methylation"/>
    <property type="evidence" value="ECO:0007669"/>
    <property type="project" value="UniProtKB-KW"/>
</dbReference>
<proteinExistence type="inferred from homology"/>
<protein>
    <recommendedName>
        <fullName evidence="1">DNA (cytosine-5-)-methyltransferase</fullName>
        <ecNumber evidence="1">2.1.1.37</ecNumber>
    </recommendedName>
</protein>